<comment type="caution">
    <text evidence="1">The sequence shown here is derived from an EMBL/GenBank/DDBJ whole genome shotgun (WGS) entry which is preliminary data.</text>
</comment>
<accession>A0A8J2YBJ6</accession>
<dbReference type="EMBL" id="BMGK01000008">
    <property type="protein sequence ID" value="GGD96478.1"/>
    <property type="molecule type" value="Genomic_DNA"/>
</dbReference>
<keyword evidence="2" id="KW-1185">Reference proteome</keyword>
<evidence type="ECO:0000313" key="2">
    <source>
        <dbReference type="Proteomes" id="UP000652231"/>
    </source>
</evidence>
<evidence type="ECO:0000313" key="1">
    <source>
        <dbReference type="EMBL" id="GGD96478.1"/>
    </source>
</evidence>
<proteinExistence type="predicted"/>
<name>A0A8J2YBJ6_9FLAO</name>
<organism evidence="1 2">
    <name type="scientific">Planktosalinus lacus</name>
    <dbReference type="NCBI Taxonomy" id="1526573"/>
    <lineage>
        <taxon>Bacteria</taxon>
        <taxon>Pseudomonadati</taxon>
        <taxon>Bacteroidota</taxon>
        <taxon>Flavobacteriia</taxon>
        <taxon>Flavobacteriales</taxon>
        <taxon>Flavobacteriaceae</taxon>
        <taxon>Planktosalinus</taxon>
    </lineage>
</organism>
<reference evidence="1" key="2">
    <citation type="submission" date="2020-09" db="EMBL/GenBank/DDBJ databases">
        <authorList>
            <person name="Sun Q."/>
            <person name="Zhou Y."/>
        </authorList>
    </citation>
    <scope>NUCLEOTIDE SEQUENCE</scope>
    <source>
        <strain evidence="1">CGMCC 1.12924</strain>
    </source>
</reference>
<dbReference type="Proteomes" id="UP000652231">
    <property type="component" value="Unassembled WGS sequence"/>
</dbReference>
<protein>
    <submittedName>
        <fullName evidence="1">Uncharacterized protein</fullName>
    </submittedName>
</protein>
<gene>
    <name evidence="1" type="ORF">GCM10011312_20000</name>
</gene>
<sequence>MKYKVLLKSNYGKRKQKLLRAVRPVNQGFCNFKITVNIYIDVTAAHSVIICGIIDKRAGKPQATNGHRGKQ</sequence>
<dbReference type="AlphaFoldDB" id="A0A8J2YBJ6"/>
<reference evidence="1" key="1">
    <citation type="journal article" date="2014" name="Int. J. Syst. Evol. Microbiol.">
        <title>Complete genome sequence of Corynebacterium casei LMG S-19264T (=DSM 44701T), isolated from a smear-ripened cheese.</title>
        <authorList>
            <consortium name="US DOE Joint Genome Institute (JGI-PGF)"/>
            <person name="Walter F."/>
            <person name="Albersmeier A."/>
            <person name="Kalinowski J."/>
            <person name="Ruckert C."/>
        </authorList>
    </citation>
    <scope>NUCLEOTIDE SEQUENCE</scope>
    <source>
        <strain evidence="1">CGMCC 1.12924</strain>
    </source>
</reference>